<accession>A0ACA9KHP9</accession>
<comment type="caution">
    <text evidence="1">The sequence shown here is derived from an EMBL/GenBank/DDBJ whole genome shotgun (WGS) entry which is preliminary data.</text>
</comment>
<protein>
    <submittedName>
        <fullName evidence="1">17634_t:CDS:1</fullName>
    </submittedName>
</protein>
<keyword evidence="2" id="KW-1185">Reference proteome</keyword>
<dbReference type="Proteomes" id="UP000789366">
    <property type="component" value="Unassembled WGS sequence"/>
</dbReference>
<reference evidence="1" key="1">
    <citation type="submission" date="2021-06" db="EMBL/GenBank/DDBJ databases">
        <authorList>
            <person name="Kallberg Y."/>
            <person name="Tangrot J."/>
            <person name="Rosling A."/>
        </authorList>
    </citation>
    <scope>NUCLEOTIDE SEQUENCE</scope>
    <source>
        <strain evidence="1">28 12/20/2015</strain>
    </source>
</reference>
<proteinExistence type="predicted"/>
<organism evidence="1 2">
    <name type="scientific">Cetraspora pellucida</name>
    <dbReference type="NCBI Taxonomy" id="1433469"/>
    <lineage>
        <taxon>Eukaryota</taxon>
        <taxon>Fungi</taxon>
        <taxon>Fungi incertae sedis</taxon>
        <taxon>Mucoromycota</taxon>
        <taxon>Glomeromycotina</taxon>
        <taxon>Glomeromycetes</taxon>
        <taxon>Diversisporales</taxon>
        <taxon>Gigasporaceae</taxon>
        <taxon>Cetraspora</taxon>
    </lineage>
</organism>
<gene>
    <name evidence="1" type="ORF">SPELUC_LOCUS1829</name>
</gene>
<evidence type="ECO:0000313" key="2">
    <source>
        <dbReference type="Proteomes" id="UP000789366"/>
    </source>
</evidence>
<dbReference type="EMBL" id="CAJVPW010001059">
    <property type="protein sequence ID" value="CAG8474135.1"/>
    <property type="molecule type" value="Genomic_DNA"/>
</dbReference>
<name>A0ACA9KHP9_9GLOM</name>
<evidence type="ECO:0000313" key="1">
    <source>
        <dbReference type="EMBL" id="CAG8474135.1"/>
    </source>
</evidence>
<sequence>MYPKAEEGITTPYRSGPLPPPSISTNGAVNNGRVLIPHLDLLELLTNHGELEFAITRHTRSGVLSPHDHTPDHSQQIEDAVRAKDDIMNRMGSRVGNCIVPSTYACSLDWNISTSTTPQILQNIFAPFSPIGPAIALTHKNCGFANFEKLDDAVKANKEVLGNAVGPVRIGFSKVQPKQSPTSTPSQDLLQLVIF</sequence>
<feature type="non-terminal residue" evidence="1">
    <location>
        <position position="195"/>
    </location>
</feature>